<proteinExistence type="predicted"/>
<reference evidence="2 3" key="1">
    <citation type="submission" date="2016-09" db="EMBL/GenBank/DDBJ databases">
        <authorList>
            <person name="Capua I."/>
            <person name="De Benedictis P."/>
            <person name="Joannis T."/>
            <person name="Lombin L.H."/>
            <person name="Cattoli G."/>
        </authorList>
    </citation>
    <scope>NUCLEOTIDE SEQUENCE [LARGE SCALE GENOMIC DNA]</scope>
    <source>
        <strain evidence="2 3">UB20</strain>
    </source>
</reference>
<accession>A0A1D3UBP8</accession>
<dbReference type="SMART" id="SM01260">
    <property type="entry name" value="LANC_like"/>
    <property type="match status" value="1"/>
</dbReference>
<feature type="binding site" evidence="1">
    <location>
        <position position="315"/>
    </location>
    <ligand>
        <name>Zn(2+)</name>
        <dbReference type="ChEBI" id="CHEBI:29105"/>
    </ligand>
</feature>
<dbReference type="PRINTS" id="PR01950">
    <property type="entry name" value="LANCSUPER"/>
</dbReference>
<dbReference type="OrthoDB" id="6313827at2"/>
<dbReference type="EMBL" id="FMMM01000001">
    <property type="protein sequence ID" value="SCQ17546.1"/>
    <property type="molecule type" value="Genomic_DNA"/>
</dbReference>
<feature type="binding site" evidence="1">
    <location>
        <position position="264"/>
    </location>
    <ligand>
        <name>Zn(2+)</name>
        <dbReference type="ChEBI" id="CHEBI:29105"/>
    </ligand>
</feature>
<gene>
    <name evidence="2" type="ORF">TFUB20_00049</name>
</gene>
<name>A0A1D3UBP8_TANFO</name>
<protein>
    <submittedName>
        <fullName evidence="2">Lanthionine synthetase C-like protein</fullName>
    </submittedName>
</protein>
<dbReference type="InterPro" id="IPR007822">
    <property type="entry name" value="LANC-like"/>
</dbReference>
<dbReference type="SUPFAM" id="SSF158745">
    <property type="entry name" value="LanC-like"/>
    <property type="match status" value="1"/>
</dbReference>
<dbReference type="CDD" id="cd04793">
    <property type="entry name" value="LanC"/>
    <property type="match status" value="1"/>
</dbReference>
<dbReference type="GO" id="GO:0046872">
    <property type="term" value="F:metal ion binding"/>
    <property type="evidence" value="ECO:0007669"/>
    <property type="project" value="UniProtKB-KW"/>
</dbReference>
<evidence type="ECO:0000313" key="2">
    <source>
        <dbReference type="EMBL" id="SCQ17546.1"/>
    </source>
</evidence>
<evidence type="ECO:0000313" key="3">
    <source>
        <dbReference type="Proteomes" id="UP000182057"/>
    </source>
</evidence>
<dbReference type="PRINTS" id="PR01955">
    <property type="entry name" value="LANCFRANKIA"/>
</dbReference>
<dbReference type="GO" id="GO:0005886">
    <property type="term" value="C:plasma membrane"/>
    <property type="evidence" value="ECO:0007669"/>
    <property type="project" value="TreeGrafter"/>
</dbReference>
<dbReference type="Proteomes" id="UP000182057">
    <property type="component" value="Unassembled WGS sequence"/>
</dbReference>
<dbReference type="Pfam" id="PF05147">
    <property type="entry name" value="LANC_like"/>
    <property type="match status" value="1"/>
</dbReference>
<keyword evidence="1" id="KW-0479">Metal-binding</keyword>
<dbReference type="Gene3D" id="1.50.10.20">
    <property type="match status" value="1"/>
</dbReference>
<evidence type="ECO:0000256" key="1">
    <source>
        <dbReference type="PIRSR" id="PIRSR607822-1"/>
    </source>
</evidence>
<dbReference type="PANTHER" id="PTHR12736">
    <property type="entry name" value="LANC-LIKE PROTEIN"/>
    <property type="match status" value="1"/>
</dbReference>
<organism evidence="2 3">
    <name type="scientific">Tannerella forsythia</name>
    <name type="common">Bacteroides forsythus</name>
    <dbReference type="NCBI Taxonomy" id="28112"/>
    <lineage>
        <taxon>Bacteria</taxon>
        <taxon>Pseudomonadati</taxon>
        <taxon>Bacteroidota</taxon>
        <taxon>Bacteroidia</taxon>
        <taxon>Bacteroidales</taxon>
        <taxon>Tannerellaceae</taxon>
        <taxon>Tannerella</taxon>
    </lineage>
</organism>
<dbReference type="GO" id="GO:0031179">
    <property type="term" value="P:peptide modification"/>
    <property type="evidence" value="ECO:0007669"/>
    <property type="project" value="InterPro"/>
</dbReference>
<keyword evidence="1" id="KW-0862">Zinc</keyword>
<feature type="binding site" evidence="1">
    <location>
        <position position="314"/>
    </location>
    <ligand>
        <name>Zn(2+)</name>
        <dbReference type="ChEBI" id="CHEBI:29105"/>
    </ligand>
</feature>
<dbReference type="InterPro" id="IPR033889">
    <property type="entry name" value="LanC"/>
</dbReference>
<dbReference type="AlphaFoldDB" id="A0A1D3UBP8"/>
<sequence length="401" mass="45808">MPYMKKQLILPSKRLRSEILMKIEDIASFLAAISDKKGNETIKPGLFSGYAGVALFLFYYSRFKKDTCIADVAMNYLENTVTSIESALRHNFCGGISGVCWCIQHLIKGEFIIDRENREILDQFDQYIARCALHDTALNYLDYLHGAIGSAVYLLSRLRNNFIRNKETQIIDFIDSYKVVQTNTYTWEYKIGNKYNISLSHGMSGTCVYLAKAYYHGIHKQKIKDILSKSIQFLLEQEIKTPQLSLFPTFCTSYGDQVSRLGWCYGDIGVALAIWHYAIVVGDKSLRKKAIEIFLFSSNRRDLKANAIIDGSICHGTAGLALIFRRMYLYTNIEEFKECSEYWLEQTLLIAKYKDGIIGYKFNMNDLSIDLLNGISGIGLVLLSFLSDDRSQSWDECLLLS</sequence>
<dbReference type="PANTHER" id="PTHR12736:SF7">
    <property type="entry name" value="LANC-LIKE PROTEIN 3"/>
    <property type="match status" value="1"/>
</dbReference>